<gene>
    <name evidence="2" type="ORF">OE88DRAFT_1740305</name>
</gene>
<feature type="region of interest" description="Disordered" evidence="1">
    <location>
        <begin position="105"/>
        <end position="135"/>
    </location>
</feature>
<accession>A0A5C3MJ66</accession>
<dbReference type="EMBL" id="ML213543">
    <property type="protein sequence ID" value="TFK45449.1"/>
    <property type="molecule type" value="Genomic_DNA"/>
</dbReference>
<dbReference type="AlphaFoldDB" id="A0A5C3MJ66"/>
<evidence type="ECO:0000313" key="2">
    <source>
        <dbReference type="EMBL" id="TFK45449.1"/>
    </source>
</evidence>
<reference evidence="2 3" key="1">
    <citation type="journal article" date="2019" name="Nat. Ecol. Evol.">
        <title>Megaphylogeny resolves global patterns of mushroom evolution.</title>
        <authorList>
            <person name="Varga T."/>
            <person name="Krizsan K."/>
            <person name="Foldi C."/>
            <person name="Dima B."/>
            <person name="Sanchez-Garcia M."/>
            <person name="Sanchez-Ramirez S."/>
            <person name="Szollosi G.J."/>
            <person name="Szarkandi J.G."/>
            <person name="Papp V."/>
            <person name="Albert L."/>
            <person name="Andreopoulos W."/>
            <person name="Angelini C."/>
            <person name="Antonin V."/>
            <person name="Barry K.W."/>
            <person name="Bougher N.L."/>
            <person name="Buchanan P."/>
            <person name="Buyck B."/>
            <person name="Bense V."/>
            <person name="Catcheside P."/>
            <person name="Chovatia M."/>
            <person name="Cooper J."/>
            <person name="Damon W."/>
            <person name="Desjardin D."/>
            <person name="Finy P."/>
            <person name="Geml J."/>
            <person name="Haridas S."/>
            <person name="Hughes K."/>
            <person name="Justo A."/>
            <person name="Karasinski D."/>
            <person name="Kautmanova I."/>
            <person name="Kiss B."/>
            <person name="Kocsube S."/>
            <person name="Kotiranta H."/>
            <person name="LaButti K.M."/>
            <person name="Lechner B.E."/>
            <person name="Liimatainen K."/>
            <person name="Lipzen A."/>
            <person name="Lukacs Z."/>
            <person name="Mihaltcheva S."/>
            <person name="Morgado L.N."/>
            <person name="Niskanen T."/>
            <person name="Noordeloos M.E."/>
            <person name="Ohm R.A."/>
            <person name="Ortiz-Santana B."/>
            <person name="Ovrebo C."/>
            <person name="Racz N."/>
            <person name="Riley R."/>
            <person name="Savchenko A."/>
            <person name="Shiryaev A."/>
            <person name="Soop K."/>
            <person name="Spirin V."/>
            <person name="Szebenyi C."/>
            <person name="Tomsovsky M."/>
            <person name="Tulloss R.E."/>
            <person name="Uehling J."/>
            <person name="Grigoriev I.V."/>
            <person name="Vagvolgyi C."/>
            <person name="Papp T."/>
            <person name="Martin F.M."/>
            <person name="Miettinen O."/>
            <person name="Hibbett D.S."/>
            <person name="Nagy L.G."/>
        </authorList>
    </citation>
    <scope>NUCLEOTIDE SEQUENCE [LARGE SCALE GENOMIC DNA]</scope>
    <source>
        <strain evidence="2 3">OMC1185</strain>
    </source>
</reference>
<keyword evidence="3" id="KW-1185">Reference proteome</keyword>
<organism evidence="2 3">
    <name type="scientific">Heliocybe sulcata</name>
    <dbReference type="NCBI Taxonomy" id="5364"/>
    <lineage>
        <taxon>Eukaryota</taxon>
        <taxon>Fungi</taxon>
        <taxon>Dikarya</taxon>
        <taxon>Basidiomycota</taxon>
        <taxon>Agaricomycotina</taxon>
        <taxon>Agaricomycetes</taxon>
        <taxon>Gloeophyllales</taxon>
        <taxon>Gloeophyllaceae</taxon>
        <taxon>Heliocybe</taxon>
    </lineage>
</organism>
<dbReference type="Proteomes" id="UP000305948">
    <property type="component" value="Unassembled WGS sequence"/>
</dbReference>
<proteinExistence type="predicted"/>
<evidence type="ECO:0000256" key="1">
    <source>
        <dbReference type="SAM" id="MobiDB-lite"/>
    </source>
</evidence>
<sequence>MYGEGLTHTGLKQSYSRIKAPGIGDARFLWIAPYYQHLRGPIAPGGPEHDCFPWHVFADMLPDGEEPYTCILDACPQRDAWLTSEILSLDEIRTASMQSALADFAPTDRDESSHEAPQSAHAPPAPPDRSESPNDAIAGISRATTFVDSMGVSLGRSQAMVDTIERQSATNRRRLHSPPDTPPVSHRRRISSHSHPPPSPYCEGSPEIMEIDRAEFNARTAPHCHDEDGSVRLYDPDRPIASRLPTRSILELPRIAHLAQSVRSEARVLDSKALFLCGSTEHEVAHAIAQLIQAETHREPPFVLSLAPSVLGALRAPYPLSSYFHYTHCISVYVFLGLCF</sequence>
<protein>
    <submittedName>
        <fullName evidence="2">Uncharacterized protein</fullName>
    </submittedName>
</protein>
<feature type="region of interest" description="Disordered" evidence="1">
    <location>
        <begin position="167"/>
        <end position="205"/>
    </location>
</feature>
<name>A0A5C3MJ66_9AGAM</name>
<evidence type="ECO:0000313" key="3">
    <source>
        <dbReference type="Proteomes" id="UP000305948"/>
    </source>
</evidence>
<dbReference type="OrthoDB" id="3327556at2759"/>